<dbReference type="SUPFAM" id="SSF55811">
    <property type="entry name" value="Nudix"/>
    <property type="match status" value="1"/>
</dbReference>
<gene>
    <name evidence="8" type="ORF">B9J98_03210</name>
</gene>
<comment type="cofactor">
    <cofactor evidence="1">
        <name>Mn(2+)</name>
        <dbReference type="ChEBI" id="CHEBI:29035"/>
    </cofactor>
</comment>
<organism evidence="8 9">
    <name type="scientific">Candidatus Terraquivivens tikiterensis</name>
    <dbReference type="NCBI Taxonomy" id="1980982"/>
    <lineage>
        <taxon>Archaea</taxon>
        <taxon>Nitrososphaerota</taxon>
        <taxon>Candidatus Wolframiiraptoraceae</taxon>
        <taxon>Candidatus Terraquivivens</taxon>
    </lineage>
</organism>
<dbReference type="Proteomes" id="UP000244066">
    <property type="component" value="Unassembled WGS sequence"/>
</dbReference>
<dbReference type="InterPro" id="IPR045121">
    <property type="entry name" value="CoAse"/>
</dbReference>
<reference evidence="8 9" key="1">
    <citation type="submission" date="2017-04" db="EMBL/GenBank/DDBJ databases">
        <title>Draft Aigarchaeota genome from a New Zealand hot spring.</title>
        <authorList>
            <person name="Reysenbach A.-L."/>
            <person name="Donaho J.A."/>
            <person name="Gerhart J."/>
            <person name="Kelley J.F."/>
            <person name="Kouba K."/>
            <person name="Podar M."/>
            <person name="Stott M."/>
        </authorList>
    </citation>
    <scope>NUCLEOTIDE SEQUENCE [LARGE SCALE GENOMIC DNA]</scope>
    <source>
        <strain evidence="8">NZ13_MG1</strain>
    </source>
</reference>
<dbReference type="AlphaFoldDB" id="A0A2R7Y5U1"/>
<dbReference type="PROSITE" id="PS51462">
    <property type="entry name" value="NUDIX"/>
    <property type="match status" value="1"/>
</dbReference>
<proteinExistence type="predicted"/>
<dbReference type="GO" id="GO:0010945">
    <property type="term" value="F:coenzyme A diphosphatase activity"/>
    <property type="evidence" value="ECO:0007669"/>
    <property type="project" value="InterPro"/>
</dbReference>
<name>A0A2R7Y5U1_9ARCH</name>
<comment type="cofactor">
    <cofactor evidence="2">
        <name>Mg(2+)</name>
        <dbReference type="ChEBI" id="CHEBI:18420"/>
    </cofactor>
</comment>
<dbReference type="InterPro" id="IPR000086">
    <property type="entry name" value="NUDIX_hydrolase_dom"/>
</dbReference>
<dbReference type="Gene3D" id="3.90.79.10">
    <property type="entry name" value="Nucleoside Triphosphate Pyrophosphohydrolase"/>
    <property type="match status" value="1"/>
</dbReference>
<keyword evidence="6" id="KW-0464">Manganese</keyword>
<evidence type="ECO:0000256" key="3">
    <source>
        <dbReference type="ARBA" id="ARBA00022723"/>
    </source>
</evidence>
<keyword evidence="3" id="KW-0479">Metal-binding</keyword>
<evidence type="ECO:0000256" key="6">
    <source>
        <dbReference type="ARBA" id="ARBA00023211"/>
    </source>
</evidence>
<feature type="domain" description="Nudix hydrolase" evidence="7">
    <location>
        <begin position="19"/>
        <end position="161"/>
    </location>
</feature>
<dbReference type="PANTHER" id="PTHR12992:SF11">
    <property type="entry name" value="MITOCHONDRIAL COENZYME A DIPHOSPHATASE NUDT8"/>
    <property type="match status" value="1"/>
</dbReference>
<evidence type="ECO:0000313" key="8">
    <source>
        <dbReference type="EMBL" id="PUA32911.1"/>
    </source>
</evidence>
<protein>
    <recommendedName>
        <fullName evidence="7">Nudix hydrolase domain-containing protein</fullName>
    </recommendedName>
</protein>
<dbReference type="InterPro" id="IPR015797">
    <property type="entry name" value="NUDIX_hydrolase-like_dom_sf"/>
</dbReference>
<evidence type="ECO:0000259" key="7">
    <source>
        <dbReference type="PROSITE" id="PS51462"/>
    </source>
</evidence>
<keyword evidence="5" id="KW-0460">Magnesium</keyword>
<comment type="caution">
    <text evidence="8">The sequence shown here is derived from an EMBL/GenBank/DDBJ whole genome shotgun (WGS) entry which is preliminary data.</text>
</comment>
<dbReference type="Pfam" id="PF00293">
    <property type="entry name" value="NUDIX"/>
    <property type="match status" value="1"/>
</dbReference>
<dbReference type="GO" id="GO:0046872">
    <property type="term" value="F:metal ion binding"/>
    <property type="evidence" value="ECO:0007669"/>
    <property type="project" value="UniProtKB-KW"/>
</dbReference>
<evidence type="ECO:0000313" key="9">
    <source>
        <dbReference type="Proteomes" id="UP000244066"/>
    </source>
</evidence>
<keyword evidence="4" id="KW-0378">Hydrolase</keyword>
<evidence type="ECO:0000256" key="1">
    <source>
        <dbReference type="ARBA" id="ARBA00001936"/>
    </source>
</evidence>
<evidence type="ECO:0000256" key="2">
    <source>
        <dbReference type="ARBA" id="ARBA00001946"/>
    </source>
</evidence>
<accession>A0A2R7Y5U1</accession>
<evidence type="ECO:0000256" key="5">
    <source>
        <dbReference type="ARBA" id="ARBA00022842"/>
    </source>
</evidence>
<dbReference type="CDD" id="cd03426">
    <property type="entry name" value="NUDIX_CoAse_Nudt7"/>
    <property type="match status" value="1"/>
</dbReference>
<evidence type="ECO:0000256" key="4">
    <source>
        <dbReference type="ARBA" id="ARBA00022801"/>
    </source>
</evidence>
<dbReference type="PANTHER" id="PTHR12992">
    <property type="entry name" value="NUDIX HYDROLASE"/>
    <property type="match status" value="1"/>
</dbReference>
<dbReference type="EMBL" id="NDWU01000006">
    <property type="protein sequence ID" value="PUA32911.1"/>
    <property type="molecule type" value="Genomic_DNA"/>
</dbReference>
<sequence>MELTELLSKRLRPPRELLSHRSSAAVMLILQPSNGDLRILFVRRREDPKDPWSGQVALPGGRRIPSDRSIIETAVRETFEEVGILLEPEQTVLGALPDVRPLRYPDMLITPFVALMKEDRPIRLSPELSGYFWAPIRSLKEDEVKVSLQNGETKVVRAYVYRNHVIWGLTARVVGSLLKILKEETT</sequence>